<protein>
    <recommendedName>
        <fullName evidence="3 10">Phosphoenolpyruvate carboxykinase (ATP)</fullName>
        <shortName evidence="10">PCK</shortName>
        <shortName evidence="10">PEP carboxykinase</shortName>
        <shortName evidence="10">PEPCK</shortName>
        <ecNumber evidence="3 10">4.1.1.49</ecNumber>
    </recommendedName>
</protein>
<feature type="binding site" evidence="10">
    <location>
        <position position="229"/>
    </location>
    <ligand>
        <name>substrate</name>
    </ligand>
</feature>
<dbReference type="HOGENOM" id="CLU_018247_0_1_3"/>
<dbReference type="NCBIfam" id="NF006821">
    <property type="entry name" value="PRK09344.1-3"/>
    <property type="match status" value="1"/>
</dbReference>
<comment type="cofactor">
    <cofactor evidence="10">
        <name>Mn(2+)</name>
        <dbReference type="ChEBI" id="CHEBI:29035"/>
    </cofactor>
    <text evidence="10">Binds 1 Mn(2+) ion per subunit.</text>
</comment>
<evidence type="ECO:0000256" key="5">
    <source>
        <dbReference type="ARBA" id="ARBA00022741"/>
    </source>
</evidence>
<comment type="caution">
    <text evidence="11">The sequence shown here is derived from an EMBL/GenBank/DDBJ whole genome shotgun (WGS) entry which is preliminary data.</text>
</comment>
<keyword evidence="8 10" id="KW-0456">Lyase</keyword>
<feature type="binding site" evidence="10">
    <location>
        <position position="248"/>
    </location>
    <ligand>
        <name>ATP</name>
        <dbReference type="ChEBI" id="CHEBI:30616"/>
    </ligand>
</feature>
<evidence type="ECO:0000256" key="10">
    <source>
        <dbReference type="HAMAP-Rule" id="MF_00453"/>
    </source>
</evidence>
<dbReference type="AlphaFoldDB" id="I4H888"/>
<keyword evidence="11" id="KW-0418">Kinase</keyword>
<evidence type="ECO:0000256" key="3">
    <source>
        <dbReference type="ARBA" id="ARBA00012363"/>
    </source>
</evidence>
<dbReference type="SUPFAM" id="SSF68923">
    <property type="entry name" value="PEP carboxykinase N-terminal domain"/>
    <property type="match status" value="1"/>
</dbReference>
<dbReference type="HAMAP" id="MF_00453">
    <property type="entry name" value="PEPCK_ATP"/>
    <property type="match status" value="1"/>
</dbReference>
<dbReference type="InterPro" id="IPR008210">
    <property type="entry name" value="PEP_carboxykinase_N"/>
</dbReference>
<keyword evidence="11" id="KW-0808">Transferase</keyword>
<organism evidence="11 12">
    <name type="scientific">Microcystis aeruginosa PCC 9807</name>
    <dbReference type="NCBI Taxonomy" id="1160283"/>
    <lineage>
        <taxon>Bacteria</taxon>
        <taxon>Bacillati</taxon>
        <taxon>Cyanobacteriota</taxon>
        <taxon>Cyanophyceae</taxon>
        <taxon>Oscillatoriophycideae</taxon>
        <taxon>Chroococcales</taxon>
        <taxon>Microcystaceae</taxon>
        <taxon>Microcystis</taxon>
    </lineage>
</organism>
<dbReference type="GO" id="GO:0046872">
    <property type="term" value="F:metal ion binding"/>
    <property type="evidence" value="ECO:0007669"/>
    <property type="project" value="UniProtKB-KW"/>
</dbReference>
<feature type="binding site" evidence="10">
    <location>
        <position position="229"/>
    </location>
    <ligand>
        <name>Mn(2+)</name>
        <dbReference type="ChEBI" id="CHEBI:29035"/>
    </ligand>
</feature>
<evidence type="ECO:0000256" key="1">
    <source>
        <dbReference type="ARBA" id="ARBA00004742"/>
    </source>
</evidence>
<dbReference type="PROSITE" id="PS00532">
    <property type="entry name" value="PEPCK_ATP"/>
    <property type="match status" value="1"/>
</dbReference>
<dbReference type="InterPro" id="IPR001272">
    <property type="entry name" value="PEP_carboxykinase_ATP"/>
</dbReference>
<dbReference type="Gene3D" id="2.170.8.10">
    <property type="entry name" value="Phosphoenolpyruvate Carboxykinase, domain 2"/>
    <property type="match status" value="1"/>
</dbReference>
<comment type="catalytic activity">
    <reaction evidence="9 10">
        <text>oxaloacetate + ATP = phosphoenolpyruvate + ADP + CO2</text>
        <dbReference type="Rhea" id="RHEA:18617"/>
        <dbReference type="ChEBI" id="CHEBI:16452"/>
        <dbReference type="ChEBI" id="CHEBI:16526"/>
        <dbReference type="ChEBI" id="CHEBI:30616"/>
        <dbReference type="ChEBI" id="CHEBI:58702"/>
        <dbReference type="ChEBI" id="CHEBI:456216"/>
        <dbReference type="EC" id="4.1.1.49"/>
    </reaction>
</comment>
<dbReference type="GO" id="GO:0006094">
    <property type="term" value="P:gluconeogenesis"/>
    <property type="evidence" value="ECO:0007669"/>
    <property type="project" value="UniProtKB-UniRule"/>
</dbReference>
<dbReference type="Proteomes" id="UP000003613">
    <property type="component" value="Unassembled WGS sequence"/>
</dbReference>
<evidence type="ECO:0000256" key="2">
    <source>
        <dbReference type="ARBA" id="ARBA00006052"/>
    </source>
</evidence>
<dbReference type="EMBL" id="CAIM01000307">
    <property type="protein sequence ID" value="CCI18262.1"/>
    <property type="molecule type" value="Genomic_DNA"/>
</dbReference>
<sequence length="560" mass="62367">MMLTLHTLTNDSISCPLSDRMENVNFHYELENQIHPTYGLENLGMKNLGRVYRNLSVPQLVEQAIERHEGVLADNGALVVETGKYTGRSPKDKFIVKETTSEKEIDWNQHNAPISEEKFQQLYRKVLAYVQGKDLYIFDGYVGSDPNCRFGVRVVTEIAYHNLFAHQLFLRPSALELAAHETDFTVIALPGLQGDPEDDGLNSEAFIVLNLAKKIVLIGGTRYAGEIKKSVFSMMNYLMTKQGVLPMHGAANMDKHGHTALFFGLSGTGKTTLSADPKRSLIGDDEHGWSEDGIFNFEGGCYAKTIRLSAEYEPQIWAAIQFGTILENVILSPDNRLPDYDDGRLTENTRAAYPLRYIPNCAVSGMGTHPKTIIFLTADAFGVLPPIAKLTKDQAMYHFLSGYTSKLAGTERGISAPQVTFSSCFGQCFFPLSPLVYAQMLGERLEQHPETSVYLINTGWSGGPYGVGDRISIKHTRAMVSAALNGDLEEVVFHPHPIFQVLVPEIVPGVPKKILDPRQAWQDGESYDLQARELAHRFVENFRQFTTASQEIIAAGPIWE</sequence>
<dbReference type="NCBIfam" id="NF006820">
    <property type="entry name" value="PRK09344.1-2"/>
    <property type="match status" value="1"/>
</dbReference>
<proteinExistence type="inferred from homology"/>
<keyword evidence="5 10" id="KW-0547">Nucleotide-binding</keyword>
<dbReference type="InterPro" id="IPR013035">
    <property type="entry name" value="PEP_carboxykinase_C"/>
</dbReference>
<dbReference type="NCBIfam" id="TIGR00224">
    <property type="entry name" value="pckA"/>
    <property type="match status" value="1"/>
</dbReference>
<dbReference type="GO" id="GO:0016301">
    <property type="term" value="F:kinase activity"/>
    <property type="evidence" value="ECO:0007669"/>
    <property type="project" value="UniProtKB-KW"/>
</dbReference>
<comment type="pathway">
    <text evidence="1 10">Carbohydrate biosynthesis; gluconeogenesis.</text>
</comment>
<dbReference type="SUPFAM" id="SSF53795">
    <property type="entry name" value="PEP carboxykinase-like"/>
    <property type="match status" value="1"/>
</dbReference>
<evidence type="ECO:0000256" key="6">
    <source>
        <dbReference type="ARBA" id="ARBA00022793"/>
    </source>
</evidence>
<dbReference type="GO" id="GO:0005829">
    <property type="term" value="C:cytosol"/>
    <property type="evidence" value="ECO:0007669"/>
    <property type="project" value="TreeGrafter"/>
</dbReference>
<evidence type="ECO:0000313" key="12">
    <source>
        <dbReference type="Proteomes" id="UP000003613"/>
    </source>
</evidence>
<keyword evidence="6 10" id="KW-0210">Decarboxylase</keyword>
<dbReference type="CDD" id="cd00484">
    <property type="entry name" value="PEPCK_ATP"/>
    <property type="match status" value="1"/>
</dbReference>
<feature type="binding site" evidence="10">
    <location>
        <position position="88"/>
    </location>
    <ligand>
        <name>substrate</name>
    </ligand>
</feature>
<accession>I4H888</accession>
<dbReference type="EC" id="4.1.1.49" evidence="3 10"/>
<reference evidence="11 12" key="1">
    <citation type="submission" date="2012-04" db="EMBL/GenBank/DDBJ databases">
        <authorList>
            <person name="Genoscope - CEA"/>
        </authorList>
    </citation>
    <scope>NUCLEOTIDE SEQUENCE [LARGE SCALE GENOMIC DNA]</scope>
    <source>
        <strain evidence="11 12">9807</strain>
    </source>
</reference>
<keyword evidence="4 10" id="KW-0312">Gluconeogenesis</keyword>
<name>I4H888_MICAE</name>
<evidence type="ECO:0000313" key="11">
    <source>
        <dbReference type="EMBL" id="CCI18262.1"/>
    </source>
</evidence>
<dbReference type="PANTHER" id="PTHR30031:SF0">
    <property type="entry name" value="PHOSPHOENOLPYRUVATE CARBOXYKINASE (ATP)"/>
    <property type="match status" value="1"/>
</dbReference>
<comment type="similarity">
    <text evidence="2 10">Belongs to the phosphoenolpyruvate carboxykinase (ATP) family.</text>
</comment>
<feature type="binding site" evidence="10">
    <location>
        <position position="476"/>
    </location>
    <ligand>
        <name>ATP</name>
        <dbReference type="ChEBI" id="CHEBI:30616"/>
    </ligand>
</feature>
<dbReference type="UniPathway" id="UPA00138"/>
<feature type="binding site" evidence="10">
    <location>
        <position position="350"/>
    </location>
    <ligand>
        <name>ATP</name>
        <dbReference type="ChEBI" id="CHEBI:30616"/>
    </ligand>
</feature>
<feature type="binding site" evidence="10">
    <location>
        <position position="285"/>
    </location>
    <ligand>
        <name>Mn(2+)</name>
        <dbReference type="ChEBI" id="CHEBI:29035"/>
    </ligand>
</feature>
<feature type="binding site" evidence="10">
    <location>
        <position position="350"/>
    </location>
    <ligand>
        <name>substrate</name>
    </ligand>
</feature>
<evidence type="ECO:0000256" key="9">
    <source>
        <dbReference type="ARBA" id="ARBA00047371"/>
    </source>
</evidence>
<dbReference type="InterPro" id="IPR015994">
    <property type="entry name" value="PEPCK_ATP_CS"/>
</dbReference>
<feature type="binding site" evidence="10">
    <location>
        <begin position="264"/>
        <end position="272"/>
    </location>
    <ligand>
        <name>ATP</name>
        <dbReference type="ChEBI" id="CHEBI:30616"/>
    </ligand>
</feature>
<feature type="binding site" evidence="10">
    <location>
        <position position="223"/>
    </location>
    <ligand>
        <name>substrate</name>
    </ligand>
</feature>
<feature type="binding site" evidence="10">
    <location>
        <position position="313"/>
    </location>
    <ligand>
        <name>ATP</name>
        <dbReference type="ChEBI" id="CHEBI:30616"/>
    </ligand>
</feature>
<dbReference type="GO" id="GO:0004612">
    <property type="term" value="F:phosphoenolpyruvate carboxykinase (ATP) activity"/>
    <property type="evidence" value="ECO:0007669"/>
    <property type="project" value="UniProtKB-UniRule"/>
</dbReference>
<feature type="binding site" evidence="10">
    <location>
        <begin position="470"/>
        <end position="471"/>
    </location>
    <ligand>
        <name>ATP</name>
        <dbReference type="ChEBI" id="CHEBI:30616"/>
    </ligand>
</feature>
<keyword evidence="11" id="KW-0670">Pyruvate</keyword>
<feature type="binding site" evidence="10">
    <location>
        <position position="229"/>
    </location>
    <ligand>
        <name>ATP</name>
        <dbReference type="ChEBI" id="CHEBI:30616"/>
    </ligand>
</feature>
<dbReference type="GO" id="GO:0005524">
    <property type="term" value="F:ATP binding"/>
    <property type="evidence" value="ECO:0007669"/>
    <property type="project" value="UniProtKB-UniRule"/>
</dbReference>
<keyword evidence="10" id="KW-0464">Manganese</keyword>
<dbReference type="PIRSF" id="PIRSF006294">
    <property type="entry name" value="PEP_crbxkin"/>
    <property type="match status" value="1"/>
</dbReference>
<dbReference type="Gene3D" id="3.40.449.10">
    <property type="entry name" value="Phosphoenolpyruvate Carboxykinase, domain 1"/>
    <property type="match status" value="1"/>
</dbReference>
<comment type="subcellular location">
    <subcellularLocation>
        <location evidence="10">Cytoplasm</location>
    </subcellularLocation>
</comment>
<dbReference type="PANTHER" id="PTHR30031">
    <property type="entry name" value="PHOSPHOENOLPYRUVATE CARBOXYKINASE ATP"/>
    <property type="match status" value="1"/>
</dbReference>
<keyword evidence="10" id="KW-0963">Cytoplasm</keyword>
<keyword evidence="10" id="KW-0479">Metal-binding</keyword>
<feature type="binding site" evidence="10">
    <location>
        <position position="248"/>
    </location>
    <ligand>
        <name>Mn(2+)</name>
        <dbReference type="ChEBI" id="CHEBI:29035"/>
    </ligand>
</feature>
<gene>
    <name evidence="10 11" type="primary">pckA</name>
    <name evidence="11" type="ORF">MICAF_3750001</name>
</gene>
<keyword evidence="7 10" id="KW-0067">ATP-binding</keyword>
<evidence type="ECO:0000256" key="7">
    <source>
        <dbReference type="ARBA" id="ARBA00022840"/>
    </source>
</evidence>
<evidence type="ECO:0000256" key="8">
    <source>
        <dbReference type="ARBA" id="ARBA00023239"/>
    </source>
</evidence>
<dbReference type="Gene3D" id="3.90.228.20">
    <property type="match status" value="1"/>
</dbReference>
<evidence type="ECO:0000256" key="4">
    <source>
        <dbReference type="ARBA" id="ARBA00022432"/>
    </source>
</evidence>
<comment type="function">
    <text evidence="10">Involved in the gluconeogenesis. Catalyzes the conversion of oxaloacetate (OAA) to phosphoenolpyruvate (PEP) through direct phosphoryl transfer between the nucleoside triphosphate and OAA.</text>
</comment>
<dbReference type="Pfam" id="PF01293">
    <property type="entry name" value="PEPCK_ATP"/>
    <property type="match status" value="1"/>
</dbReference>